<keyword evidence="2" id="KW-1185">Reference proteome</keyword>
<sequence>NLILVVLFSCGGRKQLILLMALSDKRGEERRSRVITTSPLPASLQGESHNSVHICGCFQRGENVTVPYCCS</sequence>
<dbReference type="Proteomes" id="UP000729402">
    <property type="component" value="Unassembled WGS sequence"/>
</dbReference>
<name>A0A8J5R7L6_ZIZPA</name>
<comment type="caution">
    <text evidence="1">The sequence shown here is derived from an EMBL/GenBank/DDBJ whole genome shotgun (WGS) entry which is preliminary data.</text>
</comment>
<dbReference type="EMBL" id="JAAALK010000288">
    <property type="protein sequence ID" value="KAG8053210.1"/>
    <property type="molecule type" value="Genomic_DNA"/>
</dbReference>
<proteinExistence type="predicted"/>
<gene>
    <name evidence="1" type="ORF">GUJ93_ZPchr0001g32303</name>
</gene>
<organism evidence="1 2">
    <name type="scientific">Zizania palustris</name>
    <name type="common">Northern wild rice</name>
    <dbReference type="NCBI Taxonomy" id="103762"/>
    <lineage>
        <taxon>Eukaryota</taxon>
        <taxon>Viridiplantae</taxon>
        <taxon>Streptophyta</taxon>
        <taxon>Embryophyta</taxon>
        <taxon>Tracheophyta</taxon>
        <taxon>Spermatophyta</taxon>
        <taxon>Magnoliopsida</taxon>
        <taxon>Liliopsida</taxon>
        <taxon>Poales</taxon>
        <taxon>Poaceae</taxon>
        <taxon>BOP clade</taxon>
        <taxon>Oryzoideae</taxon>
        <taxon>Oryzeae</taxon>
        <taxon>Zizaniinae</taxon>
        <taxon>Zizania</taxon>
    </lineage>
</organism>
<reference evidence="1" key="1">
    <citation type="journal article" date="2021" name="bioRxiv">
        <title>Whole Genome Assembly and Annotation of Northern Wild Rice, Zizania palustris L., Supports a Whole Genome Duplication in the Zizania Genus.</title>
        <authorList>
            <person name="Haas M."/>
            <person name="Kono T."/>
            <person name="Macchietto M."/>
            <person name="Millas R."/>
            <person name="McGilp L."/>
            <person name="Shao M."/>
            <person name="Duquette J."/>
            <person name="Hirsch C.N."/>
            <person name="Kimball J."/>
        </authorList>
    </citation>
    <scope>NUCLEOTIDE SEQUENCE</scope>
    <source>
        <tissue evidence="1">Fresh leaf tissue</tissue>
    </source>
</reference>
<feature type="non-terminal residue" evidence="1">
    <location>
        <position position="1"/>
    </location>
</feature>
<evidence type="ECO:0000313" key="2">
    <source>
        <dbReference type="Proteomes" id="UP000729402"/>
    </source>
</evidence>
<protein>
    <submittedName>
        <fullName evidence="1">Uncharacterized protein</fullName>
    </submittedName>
</protein>
<accession>A0A8J5R7L6</accession>
<reference evidence="1" key="2">
    <citation type="submission" date="2021-02" db="EMBL/GenBank/DDBJ databases">
        <authorList>
            <person name="Kimball J.A."/>
            <person name="Haas M.W."/>
            <person name="Macchietto M."/>
            <person name="Kono T."/>
            <person name="Duquette J."/>
            <person name="Shao M."/>
        </authorList>
    </citation>
    <scope>NUCLEOTIDE SEQUENCE</scope>
    <source>
        <tissue evidence="1">Fresh leaf tissue</tissue>
    </source>
</reference>
<evidence type="ECO:0000313" key="1">
    <source>
        <dbReference type="EMBL" id="KAG8053210.1"/>
    </source>
</evidence>
<dbReference type="AlphaFoldDB" id="A0A8J5R7L6"/>